<dbReference type="AlphaFoldDB" id="A0A3M6U8H4"/>
<comment type="subcellular location">
    <subcellularLocation>
        <location evidence="1 5 6">Nucleus</location>
    </subcellularLocation>
</comment>
<dbReference type="InterPro" id="IPR020479">
    <property type="entry name" value="HD_metazoa"/>
</dbReference>
<evidence type="ECO:0000256" key="4">
    <source>
        <dbReference type="ARBA" id="ARBA00023242"/>
    </source>
</evidence>
<reference evidence="8 9" key="1">
    <citation type="journal article" date="2018" name="Sci. Rep.">
        <title>Comparative analysis of the Pocillopora damicornis genome highlights role of immune system in coral evolution.</title>
        <authorList>
            <person name="Cunning R."/>
            <person name="Bay R.A."/>
            <person name="Gillette P."/>
            <person name="Baker A.C."/>
            <person name="Traylor-Knowles N."/>
        </authorList>
    </citation>
    <scope>NUCLEOTIDE SEQUENCE [LARGE SCALE GENOMIC DNA]</scope>
    <source>
        <strain evidence="8">RSMAS</strain>
        <tissue evidence="8">Whole animal</tissue>
    </source>
</reference>
<dbReference type="InterPro" id="IPR009057">
    <property type="entry name" value="Homeodomain-like_sf"/>
</dbReference>
<dbReference type="PANTHER" id="PTHR24340">
    <property type="entry name" value="HOMEOBOX PROTEIN NKX"/>
    <property type="match status" value="1"/>
</dbReference>
<dbReference type="SUPFAM" id="SSF46689">
    <property type="entry name" value="Homeodomain-like"/>
    <property type="match status" value="1"/>
</dbReference>
<feature type="DNA-binding region" description="Homeobox" evidence="5">
    <location>
        <begin position="107"/>
        <end position="166"/>
    </location>
</feature>
<keyword evidence="9" id="KW-1185">Reference proteome</keyword>
<protein>
    <recommendedName>
        <fullName evidence="7">Homeobox domain-containing protein</fullName>
    </recommendedName>
</protein>
<dbReference type="InterPro" id="IPR050394">
    <property type="entry name" value="Homeobox_NK-like"/>
</dbReference>
<dbReference type="OMA" id="HCESGIK"/>
<organism evidence="8 9">
    <name type="scientific">Pocillopora damicornis</name>
    <name type="common">Cauliflower coral</name>
    <name type="synonym">Millepora damicornis</name>
    <dbReference type="NCBI Taxonomy" id="46731"/>
    <lineage>
        <taxon>Eukaryota</taxon>
        <taxon>Metazoa</taxon>
        <taxon>Cnidaria</taxon>
        <taxon>Anthozoa</taxon>
        <taxon>Hexacorallia</taxon>
        <taxon>Scleractinia</taxon>
        <taxon>Astrocoeniina</taxon>
        <taxon>Pocilloporidae</taxon>
        <taxon>Pocillopora</taxon>
    </lineage>
</organism>
<dbReference type="PROSITE" id="PS50071">
    <property type="entry name" value="HOMEOBOX_2"/>
    <property type="match status" value="1"/>
</dbReference>
<dbReference type="Proteomes" id="UP000275408">
    <property type="component" value="Unassembled WGS sequence"/>
</dbReference>
<dbReference type="InterPro" id="IPR017970">
    <property type="entry name" value="Homeobox_CS"/>
</dbReference>
<dbReference type="SMART" id="SM00389">
    <property type="entry name" value="HOX"/>
    <property type="match status" value="1"/>
</dbReference>
<evidence type="ECO:0000256" key="5">
    <source>
        <dbReference type="PROSITE-ProRule" id="PRU00108"/>
    </source>
</evidence>
<feature type="domain" description="Homeobox" evidence="7">
    <location>
        <begin position="105"/>
        <end position="165"/>
    </location>
</feature>
<dbReference type="Gene3D" id="1.10.10.60">
    <property type="entry name" value="Homeodomain-like"/>
    <property type="match status" value="1"/>
</dbReference>
<name>A0A3M6U8H4_POCDA</name>
<evidence type="ECO:0000256" key="2">
    <source>
        <dbReference type="ARBA" id="ARBA00023125"/>
    </source>
</evidence>
<keyword evidence="4 5" id="KW-0539">Nucleus</keyword>
<evidence type="ECO:0000256" key="1">
    <source>
        <dbReference type="ARBA" id="ARBA00004123"/>
    </source>
</evidence>
<accession>A0A3M6U8H4</accession>
<dbReference type="CDD" id="cd00086">
    <property type="entry name" value="homeodomain"/>
    <property type="match status" value="1"/>
</dbReference>
<dbReference type="GO" id="GO:0000978">
    <property type="term" value="F:RNA polymerase II cis-regulatory region sequence-specific DNA binding"/>
    <property type="evidence" value="ECO:0007669"/>
    <property type="project" value="TreeGrafter"/>
</dbReference>
<dbReference type="OrthoDB" id="6159439at2759"/>
<gene>
    <name evidence="8" type="ORF">pdam_00016674</name>
</gene>
<evidence type="ECO:0000256" key="3">
    <source>
        <dbReference type="ARBA" id="ARBA00023155"/>
    </source>
</evidence>
<keyword evidence="3 5" id="KW-0371">Homeobox</keyword>
<proteinExistence type="predicted"/>
<evidence type="ECO:0000313" key="8">
    <source>
        <dbReference type="EMBL" id="RMX49980.1"/>
    </source>
</evidence>
<comment type="caution">
    <text evidence="8">The sequence shown here is derived from an EMBL/GenBank/DDBJ whole genome shotgun (WGS) entry which is preliminary data.</text>
</comment>
<dbReference type="PANTHER" id="PTHR24340:SF82">
    <property type="entry name" value="HOMEOBOX PROTEIN VND"/>
    <property type="match status" value="1"/>
</dbReference>
<evidence type="ECO:0000256" key="6">
    <source>
        <dbReference type="RuleBase" id="RU000682"/>
    </source>
</evidence>
<dbReference type="PRINTS" id="PR00024">
    <property type="entry name" value="HOMEOBOX"/>
</dbReference>
<dbReference type="InterPro" id="IPR001356">
    <property type="entry name" value="HD"/>
</dbReference>
<dbReference type="GO" id="GO:0000981">
    <property type="term" value="F:DNA-binding transcription factor activity, RNA polymerase II-specific"/>
    <property type="evidence" value="ECO:0007669"/>
    <property type="project" value="InterPro"/>
</dbReference>
<dbReference type="PROSITE" id="PS00027">
    <property type="entry name" value="HOMEOBOX_1"/>
    <property type="match status" value="1"/>
</dbReference>
<dbReference type="GO" id="GO:0030154">
    <property type="term" value="P:cell differentiation"/>
    <property type="evidence" value="ECO:0007669"/>
    <property type="project" value="TreeGrafter"/>
</dbReference>
<dbReference type="Pfam" id="PF00046">
    <property type="entry name" value="Homeodomain"/>
    <property type="match status" value="1"/>
</dbReference>
<dbReference type="GO" id="GO:0005634">
    <property type="term" value="C:nucleus"/>
    <property type="evidence" value="ECO:0007669"/>
    <property type="project" value="UniProtKB-SubCell"/>
</dbReference>
<sequence>MRLVYKARTMAQLSSKQIITFSIDGILSSGNEEENLRRSSVDYREDIIKTETFPSAEKSTVHVEINAARTNNNSPDYKLDKHCESGIKETEGNTDSSAATKIKASNKKKRRVLFSKAQVYQLESRFRVQKYLSAVERDQLARMINLTPSQVKIWFQNHRYKSRQQIKHDGQFEDDPKVPCGGHYHPAEVPCLQPCPYYEPRDTINSFSSAFMPWSSVCPASSLAPINTFSFSPPPGQHFVRYPSCQYESQRQPLYPPVFY</sequence>
<evidence type="ECO:0000259" key="7">
    <source>
        <dbReference type="PROSITE" id="PS50071"/>
    </source>
</evidence>
<keyword evidence="2 5" id="KW-0238">DNA-binding</keyword>
<dbReference type="EMBL" id="RCHS01002012">
    <property type="protein sequence ID" value="RMX49980.1"/>
    <property type="molecule type" value="Genomic_DNA"/>
</dbReference>
<evidence type="ECO:0000313" key="9">
    <source>
        <dbReference type="Proteomes" id="UP000275408"/>
    </source>
</evidence>